<evidence type="ECO:0000313" key="1">
    <source>
        <dbReference type="EMBL" id="EFV04909.1"/>
    </source>
</evidence>
<comment type="caution">
    <text evidence="1">The sequence shown here is derived from an EMBL/GenBank/DDBJ whole genome shotgun (WGS) entry which is preliminary data.</text>
</comment>
<dbReference type="STRING" id="888832.HMPREF9420_0963"/>
<reference evidence="1 2" key="1">
    <citation type="submission" date="2010-12" db="EMBL/GenBank/DDBJ databases">
        <authorList>
            <person name="Muzny D."/>
            <person name="Qin X."/>
            <person name="Deng J."/>
            <person name="Jiang H."/>
            <person name="Liu Y."/>
            <person name="Qu J."/>
            <person name="Song X.-Z."/>
            <person name="Zhang L."/>
            <person name="Thornton R."/>
            <person name="Coyle M."/>
            <person name="Francisco L."/>
            <person name="Jackson L."/>
            <person name="Javaid M."/>
            <person name="Korchina V."/>
            <person name="Kovar C."/>
            <person name="Mata R."/>
            <person name="Mathew T."/>
            <person name="Ngo R."/>
            <person name="Nguyen L."/>
            <person name="Nguyen N."/>
            <person name="Okwuonu G."/>
            <person name="Ongeri F."/>
            <person name="Pham C."/>
            <person name="Simmons D."/>
            <person name="Wilczek-Boney K."/>
            <person name="Hale W."/>
            <person name="Jakkamsetti A."/>
            <person name="Pham P."/>
            <person name="Ruth R."/>
            <person name="San Lucas F."/>
            <person name="Warren J."/>
            <person name="Zhang J."/>
            <person name="Zhao Z."/>
            <person name="Zhou C."/>
            <person name="Zhu D."/>
            <person name="Lee S."/>
            <person name="Bess C."/>
            <person name="Blankenburg K."/>
            <person name="Forbes L."/>
            <person name="Fu Q."/>
            <person name="Gubbala S."/>
            <person name="Hirani K."/>
            <person name="Jayaseelan J.C."/>
            <person name="Lara F."/>
            <person name="Munidasa M."/>
            <person name="Palculict T."/>
            <person name="Patil S."/>
            <person name="Pu L.-L."/>
            <person name="Saada N."/>
            <person name="Tang L."/>
            <person name="Weissenberger G."/>
            <person name="Zhu Y."/>
            <person name="Hemphill L."/>
            <person name="Shang Y."/>
            <person name="Youmans B."/>
            <person name="Ayvaz T."/>
            <person name="Ross M."/>
            <person name="Santibanez J."/>
            <person name="Aqrawi P."/>
            <person name="Gross S."/>
            <person name="Joshi V."/>
            <person name="Fowler G."/>
            <person name="Nazareth L."/>
            <person name="Reid J."/>
            <person name="Worley K."/>
            <person name="Petrosino J."/>
            <person name="Highlander S."/>
            <person name="Gibbs R."/>
        </authorList>
    </citation>
    <scope>NUCLEOTIDE SEQUENCE [LARGE SCALE GENOMIC DNA]</scope>
    <source>
        <strain evidence="1 2">DSM 15606</strain>
    </source>
</reference>
<dbReference type="PANTHER" id="PTHR31061:SF24">
    <property type="entry name" value="LD22376P"/>
    <property type="match status" value="1"/>
</dbReference>
<dbReference type="eggNOG" id="COG4299">
    <property type="taxonomic scope" value="Bacteria"/>
</dbReference>
<feature type="non-terminal residue" evidence="1">
    <location>
        <position position="59"/>
    </location>
</feature>
<dbReference type="EMBL" id="AEQO01000104">
    <property type="protein sequence ID" value="EFV04909.1"/>
    <property type="molecule type" value="Genomic_DNA"/>
</dbReference>
<evidence type="ECO:0008006" key="3">
    <source>
        <dbReference type="Google" id="ProtNLM"/>
    </source>
</evidence>
<evidence type="ECO:0000313" key="2">
    <source>
        <dbReference type="Proteomes" id="UP000003874"/>
    </source>
</evidence>
<dbReference type="HOGENOM" id="CLU_194300_0_0_10"/>
<keyword evidence="2" id="KW-1185">Reference proteome</keyword>
<name>E6MN95_9BACT</name>
<organism evidence="1 2">
    <name type="scientific">Segatella salivae DSM 15606</name>
    <dbReference type="NCBI Taxonomy" id="888832"/>
    <lineage>
        <taxon>Bacteria</taxon>
        <taxon>Pseudomonadati</taxon>
        <taxon>Bacteroidota</taxon>
        <taxon>Bacteroidia</taxon>
        <taxon>Bacteroidales</taxon>
        <taxon>Prevotellaceae</taxon>
        <taxon>Segatella</taxon>
    </lineage>
</organism>
<proteinExistence type="predicted"/>
<protein>
    <recommendedName>
        <fullName evidence="3">DUF5009 domain-containing protein</fullName>
    </recommendedName>
</protein>
<sequence>MTTKKTSRIEAVDILRGITIAGMILVNNPGGQPVYTPLEHAEWLGLTPTDLVFPFFMFI</sequence>
<accession>E6MN95</accession>
<gene>
    <name evidence="1" type="ORF">HMPREF9420_0963</name>
</gene>
<dbReference type="Proteomes" id="UP000003874">
    <property type="component" value="Unassembled WGS sequence"/>
</dbReference>
<dbReference type="AlphaFoldDB" id="E6MN95"/>
<dbReference type="PANTHER" id="PTHR31061">
    <property type="entry name" value="LD22376P"/>
    <property type="match status" value="1"/>
</dbReference>